<protein>
    <submittedName>
        <fullName evidence="3">Putative transmembrane protein</fullName>
    </submittedName>
</protein>
<reference evidence="11 14" key="2">
    <citation type="submission" date="2018-08" db="EMBL/GenBank/DDBJ databases">
        <title>A genome reference for cultivated species of the human gut microbiota.</title>
        <authorList>
            <person name="Zou Y."/>
            <person name="Xue W."/>
            <person name="Luo G."/>
        </authorList>
    </citation>
    <scope>NUCLEOTIDE SEQUENCE [LARGE SCALE GENOMIC DNA]</scope>
    <source>
        <strain evidence="11 14">AM30-26</strain>
    </source>
</reference>
<organism evidence="4 17">
    <name type="scientific">Bacteroides thetaiotaomicron</name>
    <dbReference type="NCBI Taxonomy" id="818"/>
    <lineage>
        <taxon>Bacteria</taxon>
        <taxon>Pseudomonadati</taxon>
        <taxon>Bacteroidota</taxon>
        <taxon>Bacteroidia</taxon>
        <taxon>Bacteroidales</taxon>
        <taxon>Bacteroidaceae</taxon>
        <taxon>Bacteroides</taxon>
    </lineage>
</organism>
<reference evidence="2 20" key="4">
    <citation type="submission" date="2020-02" db="EMBL/GenBank/DDBJ databases">
        <title>Whole-genome sequencing and comparative analysis of the genomes of Bacteroides thetaiotaomicron and Escherichia coli isolated from a healthy resident in Vietnam.</title>
        <authorList>
            <person name="Mohsin M."/>
            <person name="Tanaka K."/>
            <person name="Kawahara R."/>
            <person name="Kondo S."/>
            <person name="Noguchi H."/>
            <person name="Motooka D."/>
            <person name="Nakamura S."/>
            <person name="Khong D.T."/>
            <person name="Nguyen T.N."/>
            <person name="Tran H.T."/>
            <person name="Yamamoto Y."/>
        </authorList>
    </citation>
    <scope>NUCLEOTIDE SEQUENCE [LARGE SCALE GENOMIC DNA]</scope>
    <source>
        <strain evidence="2 20">F9-2</strain>
    </source>
</reference>
<dbReference type="AlphaFoldDB" id="A0A0N7IAF4"/>
<evidence type="ECO:0000313" key="18">
    <source>
        <dbReference type="Proteomes" id="UP000460317"/>
    </source>
</evidence>
<evidence type="ECO:0000313" key="12">
    <source>
        <dbReference type="EMBL" id="UYU64602.1"/>
    </source>
</evidence>
<dbReference type="EMBL" id="WCRY01000002">
    <property type="protein sequence ID" value="KAB4486865.1"/>
    <property type="molecule type" value="Genomic_DNA"/>
</dbReference>
<evidence type="ECO:0000313" key="6">
    <source>
        <dbReference type="EMBL" id="KAB4458622.1"/>
    </source>
</evidence>
<evidence type="ECO:0000313" key="9">
    <source>
        <dbReference type="EMBL" id="MCE9235735.1"/>
    </source>
</evidence>
<evidence type="ECO:0000256" key="1">
    <source>
        <dbReference type="SAM" id="Phobius"/>
    </source>
</evidence>
<evidence type="ECO:0000313" key="8">
    <source>
        <dbReference type="EMBL" id="KAB4486865.1"/>
    </source>
</evidence>
<dbReference type="PATRIC" id="fig|818.23.peg.3298"/>
<dbReference type="Proteomes" id="UP001200544">
    <property type="component" value="Unassembled WGS sequence"/>
</dbReference>
<evidence type="ECO:0000313" key="15">
    <source>
        <dbReference type="Proteomes" id="UP000436825"/>
    </source>
</evidence>
<reference evidence="3 13" key="1">
    <citation type="submission" date="2015-09" db="EMBL/GenBank/DDBJ databases">
        <authorList>
            <consortium name="Pathogen Informatics"/>
        </authorList>
    </citation>
    <scope>NUCLEOTIDE SEQUENCE [LARGE SCALE GENOMIC DNA]</scope>
    <source>
        <strain evidence="3 13">2789STDY5834899</strain>
    </source>
</reference>
<reference evidence="15 16" key="3">
    <citation type="journal article" date="2019" name="Nat. Med.">
        <title>A library of human gut bacterial isolates paired with longitudinal multiomics data enables mechanistic microbiome research.</title>
        <authorList>
            <person name="Poyet M."/>
            <person name="Groussin M."/>
            <person name="Gibbons S.M."/>
            <person name="Avila-Pacheco J."/>
            <person name="Jiang X."/>
            <person name="Kearney S.M."/>
            <person name="Perrotta A.R."/>
            <person name="Berdy B."/>
            <person name="Zhao S."/>
            <person name="Lieberman T.D."/>
            <person name="Swanson P.K."/>
            <person name="Smith M."/>
            <person name="Roesemann S."/>
            <person name="Alexander J.E."/>
            <person name="Rich S.A."/>
            <person name="Livny J."/>
            <person name="Vlamakis H."/>
            <person name="Clish C."/>
            <person name="Bullock K."/>
            <person name="Deik A."/>
            <person name="Scott J."/>
            <person name="Pierce K.A."/>
            <person name="Xavier R.J."/>
            <person name="Alm E.J."/>
        </authorList>
    </citation>
    <scope>NUCLEOTIDE SEQUENCE [LARGE SCALE GENOMIC DNA]</scope>
    <source>
        <strain evidence="7 19">BIOML-A156</strain>
        <strain evidence="6 15">BIOML-A160</strain>
        <strain evidence="8 16">BIOML-A162</strain>
        <strain evidence="5 18">BIOML-A165</strain>
        <strain evidence="4 17">BIOML-A188</strain>
    </source>
</reference>
<dbReference type="EMBL" id="AP022660">
    <property type="protein sequence ID" value="BCA49473.1"/>
    <property type="molecule type" value="Genomic_DNA"/>
</dbReference>
<evidence type="ECO:0000313" key="3">
    <source>
        <dbReference type="EMBL" id="CUP40741.1"/>
    </source>
</evidence>
<dbReference type="Proteomes" id="UP000284785">
    <property type="component" value="Unassembled WGS sequence"/>
</dbReference>
<reference evidence="9" key="6">
    <citation type="submission" date="2021-07" db="EMBL/GenBank/DDBJ databases">
        <title>Comparative genomics of Bacteroides fragilis group isolates reveals species-dependent resistance mechanisms and validates clinical tools for resistance prediction.</title>
        <authorList>
            <person name="Wallace M.J."/>
            <person name="Jean S."/>
            <person name="Wallace M.A."/>
            <person name="Carey-Ann B.D."/>
            <person name="Dantas G."/>
        </authorList>
    </citation>
    <scope>NUCLEOTIDE SEQUENCE</scope>
    <source>
        <strain evidence="9">BJH_160</strain>
    </source>
</reference>
<accession>A0A0N7IAF4</accession>
<keyword evidence="1" id="KW-1133">Transmembrane helix</keyword>
<feature type="transmembrane region" description="Helical" evidence="1">
    <location>
        <begin position="9"/>
        <end position="34"/>
    </location>
</feature>
<dbReference type="EMBL" id="WCSY01000003">
    <property type="protein sequence ID" value="KAB4315147.1"/>
    <property type="molecule type" value="Genomic_DNA"/>
</dbReference>
<dbReference type="OMA" id="IMGFMIF"/>
<keyword evidence="1" id="KW-0472">Membrane</keyword>
<feature type="transmembrane region" description="Helical" evidence="1">
    <location>
        <begin position="114"/>
        <end position="136"/>
    </location>
</feature>
<evidence type="ECO:0000313" key="14">
    <source>
        <dbReference type="Proteomes" id="UP000284785"/>
    </source>
</evidence>
<dbReference type="EMBL" id="JAHYQA010000001">
    <property type="protein sequence ID" value="MCE9235735.1"/>
    <property type="molecule type" value="Genomic_DNA"/>
</dbReference>
<evidence type="ECO:0000313" key="16">
    <source>
        <dbReference type="Proteomes" id="UP000436858"/>
    </source>
</evidence>
<keyword evidence="1 3" id="KW-0812">Transmembrane</keyword>
<feature type="transmembrane region" description="Helical" evidence="1">
    <location>
        <begin position="80"/>
        <end position="102"/>
    </location>
</feature>
<evidence type="ECO:0000313" key="13">
    <source>
        <dbReference type="Proteomes" id="UP000095576"/>
    </source>
</evidence>
<dbReference type="Proteomes" id="UP000488521">
    <property type="component" value="Unassembled WGS sequence"/>
</dbReference>
<evidence type="ECO:0000313" key="7">
    <source>
        <dbReference type="EMBL" id="KAB4474619.1"/>
    </source>
</evidence>
<dbReference type="EMBL" id="WCRS01000005">
    <property type="protein sequence ID" value="KAB4474619.1"/>
    <property type="molecule type" value="Genomic_DNA"/>
</dbReference>
<dbReference type="Proteomes" id="UP000436858">
    <property type="component" value="Unassembled WGS sequence"/>
</dbReference>
<dbReference type="KEGG" id="btho:Btheta7330_03203"/>
<evidence type="ECO:0000313" key="4">
    <source>
        <dbReference type="EMBL" id="KAB4315147.1"/>
    </source>
</evidence>
<evidence type="ECO:0000313" key="17">
    <source>
        <dbReference type="Proteomes" id="UP000440614"/>
    </source>
</evidence>
<dbReference type="Proteomes" id="UP000460317">
    <property type="component" value="Unassembled WGS sequence"/>
</dbReference>
<feature type="transmembrane region" description="Helical" evidence="1">
    <location>
        <begin position="40"/>
        <end position="59"/>
    </location>
</feature>
<dbReference type="Proteomes" id="UP001217776">
    <property type="component" value="Unassembled WGS sequence"/>
</dbReference>
<dbReference type="EMBL" id="WCRW01000001">
    <property type="protein sequence ID" value="KAB4458622.1"/>
    <property type="molecule type" value="Genomic_DNA"/>
</dbReference>
<dbReference type="Proteomes" id="UP000095576">
    <property type="component" value="Unassembled WGS sequence"/>
</dbReference>
<name>A0A0N7IAF4_BACT4</name>
<dbReference type="GeneID" id="60926125"/>
<reference evidence="12 21" key="5">
    <citation type="submission" date="2021-06" db="EMBL/GenBank/DDBJ databases">
        <title>Interrogation of the integrated mobile genetic elements in gut-associated Bacteroides with a consensus prediction approach.</title>
        <authorList>
            <person name="Campbell D.E."/>
            <person name="Leigh J.R."/>
            <person name="Kim T."/>
            <person name="England W."/>
            <person name="Whitaker R.J."/>
            <person name="Degnan P.H."/>
        </authorList>
    </citation>
    <scope>NUCLEOTIDE SEQUENCE [LARGE SCALE GENOMIC DNA]</scope>
    <source>
        <strain evidence="12 21">WAL8669</strain>
    </source>
</reference>
<dbReference type="Proteomes" id="UP000440614">
    <property type="component" value="Unassembled WGS sequence"/>
</dbReference>
<dbReference type="Proteomes" id="UP001156218">
    <property type="component" value="Chromosome"/>
</dbReference>
<evidence type="ECO:0000313" key="10">
    <source>
        <dbReference type="EMBL" id="MDC2237749.1"/>
    </source>
</evidence>
<dbReference type="EMBL" id="CZAP01000005">
    <property type="protein sequence ID" value="CUP40741.1"/>
    <property type="molecule type" value="Genomic_DNA"/>
</dbReference>
<evidence type="ECO:0000313" key="11">
    <source>
        <dbReference type="EMBL" id="RHD91800.1"/>
    </source>
</evidence>
<dbReference type="EMBL" id="CP083680">
    <property type="protein sequence ID" value="UYU64602.1"/>
    <property type="molecule type" value="Genomic_DNA"/>
</dbReference>
<evidence type="ECO:0000313" key="2">
    <source>
        <dbReference type="EMBL" id="BCA49473.1"/>
    </source>
</evidence>
<evidence type="ECO:0000313" key="21">
    <source>
        <dbReference type="Proteomes" id="UP001156218"/>
    </source>
</evidence>
<dbReference type="EMBL" id="JAQNVG010000035">
    <property type="protein sequence ID" value="MDC2237749.1"/>
    <property type="molecule type" value="Genomic_DNA"/>
</dbReference>
<dbReference type="EMBL" id="WCSB01000005">
    <property type="protein sequence ID" value="KAB4453530.1"/>
    <property type="molecule type" value="Genomic_DNA"/>
</dbReference>
<evidence type="ECO:0000313" key="5">
    <source>
        <dbReference type="EMBL" id="KAB4453530.1"/>
    </source>
</evidence>
<evidence type="ECO:0000313" key="20">
    <source>
        <dbReference type="Proteomes" id="UP000500882"/>
    </source>
</evidence>
<dbReference type="Proteomes" id="UP000500882">
    <property type="component" value="Chromosome"/>
</dbReference>
<accession>C6IQY8</accession>
<evidence type="ECO:0000313" key="19">
    <source>
        <dbReference type="Proteomes" id="UP000488521"/>
    </source>
</evidence>
<gene>
    <name evidence="2" type="ORF">BatF92_14150</name>
    <name evidence="11" type="ORF">DW780_01725</name>
    <name evidence="3" type="ORF">ERS852511_02007</name>
    <name evidence="7" type="ORF">GAN59_09495</name>
    <name evidence="6" type="ORF">GAN75_00765</name>
    <name evidence="8" type="ORF">GAN91_02280</name>
    <name evidence="5" type="ORF">GAN93_07300</name>
    <name evidence="4" type="ORF">GAO51_04290</name>
    <name evidence="9" type="ORF">K0H07_00965</name>
    <name evidence="12" type="ORF">KQP68_13510</name>
    <name evidence="10" type="ORF">PO127_18575</name>
</gene>
<dbReference type="EMBL" id="QSJP01000001">
    <property type="protein sequence ID" value="RHD91800.1"/>
    <property type="molecule type" value="Genomic_DNA"/>
</dbReference>
<sequence length="144" mass="16995">MKYGVNKEILLITAGTVWIIAGANILRIGIVTWLNNSEGWMFKIGEATIVFLLFFVLIFKRLYYKHTQRIERKKEQKNCPFSFFDVKSWIVMIFMICMGITIRSFHLLPESFISVFYTGLSIALILTGVLFIRYWWLRRKTNPV</sequence>
<dbReference type="RefSeq" id="WP_008760478.1">
    <property type="nucleotide sequence ID" value="NZ_AP022660.1"/>
</dbReference>
<reference evidence="10" key="7">
    <citation type="submission" date="2022-10" db="EMBL/GenBank/DDBJ databases">
        <title>Human gut microbiome strain richness.</title>
        <authorList>
            <person name="Chen-Liaw A."/>
        </authorList>
    </citation>
    <scope>NUCLEOTIDE SEQUENCE</scope>
    <source>
        <strain evidence="10">1001283st1_A3_1001283B150304_161114</strain>
    </source>
</reference>
<dbReference type="Proteomes" id="UP000436825">
    <property type="component" value="Unassembled WGS sequence"/>
</dbReference>
<proteinExistence type="predicted"/>